<comment type="caution">
    <text evidence="3">The sequence shown here is derived from an EMBL/GenBank/DDBJ whole genome shotgun (WGS) entry which is preliminary data.</text>
</comment>
<dbReference type="InterPro" id="IPR001482">
    <property type="entry name" value="T2SS/T4SS_dom"/>
</dbReference>
<evidence type="ECO:0000256" key="1">
    <source>
        <dbReference type="ARBA" id="ARBA00006611"/>
    </source>
</evidence>
<dbReference type="Proteomes" id="UP000249364">
    <property type="component" value="Unassembled WGS sequence"/>
</dbReference>
<dbReference type="Pfam" id="PF00437">
    <property type="entry name" value="T2SSE"/>
    <property type="match status" value="1"/>
</dbReference>
<gene>
    <name evidence="3" type="ORF">LY56_03524</name>
</gene>
<dbReference type="SUPFAM" id="SSF52540">
    <property type="entry name" value="P-loop containing nucleoside triphosphate hydrolases"/>
    <property type="match status" value="1"/>
</dbReference>
<dbReference type="Gene3D" id="3.30.450.380">
    <property type="match status" value="1"/>
</dbReference>
<dbReference type="EMBL" id="QKZQ01000037">
    <property type="protein sequence ID" value="PZX36212.1"/>
    <property type="molecule type" value="Genomic_DNA"/>
</dbReference>
<proteinExistence type="inferred from homology"/>
<dbReference type="STRING" id="121821.GCA_001870675_00768"/>
<sequence length="478" mass="52757">MFKEFDLQRRREKVRHKPVPNGVMAASPGTADKRKQDISLQASLPEPESIFTAIDDTLRAHLDLKSRLHEEILGRVNLAVLDRVERSALKREIAGLVNDFLASENHPMRADDADILTEELIDEVLGLGPLEPLLADPSVADVLVNSHKNVYVERYGKLEKVPVQFRDERHLMRIIDKIVSGIGRRVDESQPWVDARLKDGSRVNAIVRPCAIDGPTLSIRKFSRDPLTLDRLVETGTLTPSSKELLRGLVEARVNLLISGGTGSGKTTMLNALSAFIDPTQRIVTIEDAAELQLKQDHVVRLETRPASIEGSSAITQRDLVRNALRMRPDRIIVGEVRGSEAFDMLQAMNTGHDGSMTTIHANTARDALSRLEQMVVIMGGEIPISAVRRQVASGLEIVLQLARLADGRRRIMSISEITGMEGDVITMQDIFQFKQRGRAENGDVIGEFVATGIRPKCAERLLESGVNISSDAFMAGG</sequence>
<dbReference type="AlphaFoldDB" id="A0A2W7RE34"/>
<dbReference type="InterPro" id="IPR027417">
    <property type="entry name" value="P-loop_NTPase"/>
</dbReference>
<evidence type="ECO:0000313" key="4">
    <source>
        <dbReference type="Proteomes" id="UP000249364"/>
    </source>
</evidence>
<dbReference type="GO" id="GO:0016887">
    <property type="term" value="F:ATP hydrolysis activity"/>
    <property type="evidence" value="ECO:0007669"/>
    <property type="project" value="InterPro"/>
</dbReference>
<keyword evidence="4" id="KW-1185">Reference proteome</keyword>
<dbReference type="RefSeq" id="WP_245735503.1">
    <property type="nucleotide sequence ID" value="NZ_MEHT01000016.1"/>
</dbReference>
<comment type="similarity">
    <text evidence="1">Belongs to the GSP E family.</text>
</comment>
<dbReference type="Gene3D" id="3.40.50.300">
    <property type="entry name" value="P-loop containing nucleotide triphosphate hydrolases"/>
    <property type="match status" value="1"/>
</dbReference>
<dbReference type="CDD" id="cd01130">
    <property type="entry name" value="VirB11-like_ATPase"/>
    <property type="match status" value="1"/>
</dbReference>
<name>A0A2W7RE34_9RHOB</name>
<feature type="domain" description="Bacterial type II secretion system protein E" evidence="2">
    <location>
        <begin position="126"/>
        <end position="406"/>
    </location>
</feature>
<evidence type="ECO:0000259" key="2">
    <source>
        <dbReference type="Pfam" id="PF00437"/>
    </source>
</evidence>
<dbReference type="PANTHER" id="PTHR30486">
    <property type="entry name" value="TWITCHING MOTILITY PROTEIN PILT"/>
    <property type="match status" value="1"/>
</dbReference>
<dbReference type="PANTHER" id="PTHR30486:SF15">
    <property type="entry name" value="TYPE II_IV SECRETION SYSTEM ATPASE"/>
    <property type="match status" value="1"/>
</dbReference>
<accession>A0A2W7RE34</accession>
<organism evidence="3 4">
    <name type="scientific">Roseinatronobacter thiooxidans</name>
    <dbReference type="NCBI Taxonomy" id="121821"/>
    <lineage>
        <taxon>Bacteria</taxon>
        <taxon>Pseudomonadati</taxon>
        <taxon>Pseudomonadota</taxon>
        <taxon>Alphaproteobacteria</taxon>
        <taxon>Rhodobacterales</taxon>
        <taxon>Paracoccaceae</taxon>
        <taxon>Roseinatronobacter</taxon>
    </lineage>
</organism>
<reference evidence="3 4" key="1">
    <citation type="submission" date="2018-06" db="EMBL/GenBank/DDBJ databases">
        <title>Genomic Encyclopedia of Archaeal and Bacterial Type Strains, Phase II (KMG-II): from individual species to whole genera.</title>
        <authorList>
            <person name="Goeker M."/>
        </authorList>
    </citation>
    <scope>NUCLEOTIDE SEQUENCE [LARGE SCALE GENOMIC DNA]</scope>
    <source>
        <strain evidence="3 4">DSM 13087</strain>
    </source>
</reference>
<evidence type="ECO:0000313" key="3">
    <source>
        <dbReference type="EMBL" id="PZX36212.1"/>
    </source>
</evidence>
<protein>
    <submittedName>
        <fullName evidence="3">Pilus assembly protein CpaF</fullName>
    </submittedName>
</protein>
<dbReference type="InterPro" id="IPR050921">
    <property type="entry name" value="T4SS_GSP_E_ATPase"/>
</dbReference>